<keyword evidence="3" id="KW-1185">Reference proteome</keyword>
<evidence type="ECO:0008006" key="4">
    <source>
        <dbReference type="Google" id="ProtNLM"/>
    </source>
</evidence>
<sequence>MKIKQELTKMGLYIVKKSLKESIKDYLNELKPQVKNNWLTVGSIYVVMTIVFSVLFLIDALIFKFGLSSLVSMVMLLMYGSSNYWSVLLGMSAVIISLVLLIILEVFAFYIVVALQFGLQDVDQGAQLKVSFQDTWRRIKQMNKNQLLRLYAYNSLFIFLWLLPVMILQSLFGSNQIVVHCLQAAGFLILVRKSLDYSQAIFLYREYQPHFLGQSQRYALKASQRFMKGNKGNLLGQLVLAVIPLALWGAIWGAVTYFGFYIWEPIMIYGGPVIGVLGVCFYLPLFQLVLVKFYAQHKNQKLLETAFRKTFKPVAQLTGEAYKKR</sequence>
<feature type="transmembrane region" description="Helical" evidence="1">
    <location>
        <begin position="234"/>
        <end position="260"/>
    </location>
</feature>
<feature type="transmembrane region" description="Helical" evidence="1">
    <location>
        <begin position="266"/>
        <end position="291"/>
    </location>
</feature>
<keyword evidence="1" id="KW-1133">Transmembrane helix</keyword>
<dbReference type="Proteomes" id="UP000051686">
    <property type="component" value="Unassembled WGS sequence"/>
</dbReference>
<dbReference type="EMBL" id="AZEH01000020">
    <property type="protein sequence ID" value="KRL05820.1"/>
    <property type="molecule type" value="Genomic_DNA"/>
</dbReference>
<keyword evidence="1" id="KW-0472">Membrane</keyword>
<reference evidence="2 3" key="1">
    <citation type="journal article" date="2015" name="Genome Announc.">
        <title>Expanding the biotechnology potential of lactobacilli through comparative genomics of 213 strains and associated genera.</title>
        <authorList>
            <person name="Sun Z."/>
            <person name="Harris H.M."/>
            <person name="McCann A."/>
            <person name="Guo C."/>
            <person name="Argimon S."/>
            <person name="Zhang W."/>
            <person name="Yang X."/>
            <person name="Jeffery I.B."/>
            <person name="Cooney J.C."/>
            <person name="Kagawa T.F."/>
            <person name="Liu W."/>
            <person name="Song Y."/>
            <person name="Salvetti E."/>
            <person name="Wrobel A."/>
            <person name="Rasinkangas P."/>
            <person name="Parkhill J."/>
            <person name="Rea M.C."/>
            <person name="O'Sullivan O."/>
            <person name="Ritari J."/>
            <person name="Douillard F.P."/>
            <person name="Paul Ross R."/>
            <person name="Yang R."/>
            <person name="Briner A.E."/>
            <person name="Felis G.E."/>
            <person name="de Vos W.M."/>
            <person name="Barrangou R."/>
            <person name="Klaenhammer T.R."/>
            <person name="Caufield P.W."/>
            <person name="Cui Y."/>
            <person name="Zhang H."/>
            <person name="O'Toole P.W."/>
        </authorList>
    </citation>
    <scope>NUCLEOTIDE SEQUENCE [LARGE SCALE GENOMIC DNA]</scope>
    <source>
        <strain evidence="2 3">DSM 19972</strain>
    </source>
</reference>
<evidence type="ECO:0000313" key="3">
    <source>
        <dbReference type="Proteomes" id="UP000051686"/>
    </source>
</evidence>
<dbReference type="PATRIC" id="fig|1423777.3.peg.595"/>
<keyword evidence="1" id="KW-0812">Transmembrane</keyword>
<accession>A0A0R1MCP2</accession>
<protein>
    <recommendedName>
        <fullName evidence="4">DUF975 family protein</fullName>
    </recommendedName>
</protein>
<feature type="transmembrane region" description="Helical" evidence="1">
    <location>
        <begin position="150"/>
        <end position="171"/>
    </location>
</feature>
<proteinExistence type="predicted"/>
<feature type="transmembrane region" description="Helical" evidence="1">
    <location>
        <begin position="177"/>
        <end position="195"/>
    </location>
</feature>
<evidence type="ECO:0000256" key="1">
    <source>
        <dbReference type="SAM" id="Phobius"/>
    </source>
</evidence>
<organism evidence="2 3">
    <name type="scientific">Liquorilactobacillus oeni DSM 19972</name>
    <dbReference type="NCBI Taxonomy" id="1423777"/>
    <lineage>
        <taxon>Bacteria</taxon>
        <taxon>Bacillati</taxon>
        <taxon>Bacillota</taxon>
        <taxon>Bacilli</taxon>
        <taxon>Lactobacillales</taxon>
        <taxon>Lactobacillaceae</taxon>
        <taxon>Liquorilactobacillus</taxon>
    </lineage>
</organism>
<comment type="caution">
    <text evidence="2">The sequence shown here is derived from an EMBL/GenBank/DDBJ whole genome shotgun (WGS) entry which is preliminary data.</text>
</comment>
<gene>
    <name evidence="2" type="ORF">FD46_GL000576</name>
</gene>
<feature type="transmembrane region" description="Helical" evidence="1">
    <location>
        <begin position="88"/>
        <end position="113"/>
    </location>
</feature>
<evidence type="ECO:0000313" key="2">
    <source>
        <dbReference type="EMBL" id="KRL05820.1"/>
    </source>
</evidence>
<dbReference type="AlphaFoldDB" id="A0A0R1MCP2"/>
<feature type="transmembrane region" description="Helical" evidence="1">
    <location>
        <begin position="38"/>
        <end position="58"/>
    </location>
</feature>
<name>A0A0R1MCP2_9LACO</name>